<dbReference type="Pfam" id="PF00665">
    <property type="entry name" value="rve"/>
    <property type="match status" value="1"/>
</dbReference>
<protein>
    <submittedName>
        <fullName evidence="3">Transposase</fullName>
    </submittedName>
</protein>
<evidence type="ECO:0000313" key="3">
    <source>
        <dbReference type="EMBL" id="BDG02853.1"/>
    </source>
</evidence>
<keyword evidence="4" id="KW-1185">Reference proteome</keyword>
<feature type="domain" description="Integrase catalytic" evidence="2">
    <location>
        <begin position="105"/>
        <end position="279"/>
    </location>
</feature>
<dbReference type="EMBL" id="AP025591">
    <property type="protein sequence ID" value="BDG02853.1"/>
    <property type="molecule type" value="Genomic_DNA"/>
</dbReference>
<sequence length="365" mass="39956">MRELAARGWGAKRIAAELGGGAEHGAPVPAGGAVGVQQRSLRRSLDEAARTEVVALVDGAAEGNAVVVAEMLAARGVDASVSTVQRAVVDHRRQQRAADVATVRFETAPGRQMQIDFGERRVSIAGEQVTVHFLAAVLSYSRRLFVKAFLHERQGEWLDGIASAFRHFGGVPAEVLGDNSRCLVVAHNREAQTVTFHPAYLAFCRDWDVQPRACQPYRARTKAKTESGVKCVKRNAIAGRQFESFGHLEAHLAEWQLAADLRVHGTTHERPTDRFEREEWQALRALPARPLPTHGRPLQRRVANDALIDIDTVRYSVPHRLVRDHVEALASSDPRSDLTSPESSSIRLATSAAYLSRSQGAIIAA</sequence>
<name>A0ABN6MSX1_9BACT</name>
<dbReference type="NCBIfam" id="NF033546">
    <property type="entry name" value="transpos_IS21"/>
    <property type="match status" value="1"/>
</dbReference>
<gene>
    <name evidence="3" type="ORF">AMOR_18490</name>
</gene>
<dbReference type="Gene3D" id="3.30.420.10">
    <property type="entry name" value="Ribonuclease H-like superfamily/Ribonuclease H"/>
    <property type="match status" value="1"/>
</dbReference>
<dbReference type="Proteomes" id="UP001162891">
    <property type="component" value="Chromosome"/>
</dbReference>
<dbReference type="RefSeq" id="WP_248360533.1">
    <property type="nucleotide sequence ID" value="NZ_AP025591.1"/>
</dbReference>
<dbReference type="InterPro" id="IPR054353">
    <property type="entry name" value="IstA-like_C"/>
</dbReference>
<dbReference type="InterPro" id="IPR036397">
    <property type="entry name" value="RNaseH_sf"/>
</dbReference>
<dbReference type="Pfam" id="PF22483">
    <property type="entry name" value="Mu-transpos_C_2"/>
    <property type="match status" value="1"/>
</dbReference>
<dbReference type="InterPro" id="IPR012337">
    <property type="entry name" value="RNaseH-like_sf"/>
</dbReference>
<dbReference type="InterPro" id="IPR001584">
    <property type="entry name" value="Integrase_cat-core"/>
</dbReference>
<accession>A0ABN6MSX1</accession>
<organism evidence="3 4">
    <name type="scientific">Anaeromyxobacter oryzae</name>
    <dbReference type="NCBI Taxonomy" id="2918170"/>
    <lineage>
        <taxon>Bacteria</taxon>
        <taxon>Pseudomonadati</taxon>
        <taxon>Myxococcota</taxon>
        <taxon>Myxococcia</taxon>
        <taxon>Myxococcales</taxon>
        <taxon>Cystobacterineae</taxon>
        <taxon>Anaeromyxobacteraceae</taxon>
        <taxon>Anaeromyxobacter</taxon>
    </lineage>
</organism>
<evidence type="ECO:0000259" key="2">
    <source>
        <dbReference type="PROSITE" id="PS50994"/>
    </source>
</evidence>
<dbReference type="PANTHER" id="PTHR35004">
    <property type="entry name" value="TRANSPOSASE RV3428C-RELATED"/>
    <property type="match status" value="1"/>
</dbReference>
<comment type="similarity">
    <text evidence="1">Belongs to the transposase IS21/IS408/IS1162 family.</text>
</comment>
<dbReference type="PANTHER" id="PTHR35004:SF7">
    <property type="entry name" value="INTEGRASE PROTEIN"/>
    <property type="match status" value="1"/>
</dbReference>
<reference evidence="4" key="1">
    <citation type="journal article" date="2022" name="Int. J. Syst. Evol. Microbiol.">
        <title>Anaeromyxobacter oryzae sp. nov., Anaeromyxobacter diazotrophicus sp. nov. and Anaeromyxobacter paludicola sp. nov., isolated from paddy soils.</title>
        <authorList>
            <person name="Itoh H."/>
            <person name="Xu Z."/>
            <person name="Mise K."/>
            <person name="Masuda Y."/>
            <person name="Ushijima N."/>
            <person name="Hayakawa C."/>
            <person name="Shiratori Y."/>
            <person name="Senoo K."/>
        </authorList>
    </citation>
    <scope>NUCLEOTIDE SEQUENCE [LARGE SCALE GENOMIC DNA]</scope>
    <source>
        <strain evidence="4">Red232</strain>
    </source>
</reference>
<proteinExistence type="inferred from homology"/>
<dbReference type="SUPFAM" id="SSF53098">
    <property type="entry name" value="Ribonuclease H-like"/>
    <property type="match status" value="1"/>
</dbReference>
<evidence type="ECO:0000313" key="4">
    <source>
        <dbReference type="Proteomes" id="UP001162891"/>
    </source>
</evidence>
<evidence type="ECO:0000256" key="1">
    <source>
        <dbReference type="ARBA" id="ARBA00009277"/>
    </source>
</evidence>
<dbReference type="PROSITE" id="PS50994">
    <property type="entry name" value="INTEGRASE"/>
    <property type="match status" value="1"/>
</dbReference>